<feature type="domain" description="Citrate transporter-like" evidence="7">
    <location>
        <begin position="15"/>
        <end position="400"/>
    </location>
</feature>
<accession>A0ABS7UM40</accession>
<evidence type="ECO:0000256" key="3">
    <source>
        <dbReference type="ARBA" id="ARBA00022692"/>
    </source>
</evidence>
<evidence type="ECO:0000256" key="1">
    <source>
        <dbReference type="ARBA" id="ARBA00004141"/>
    </source>
</evidence>
<feature type="transmembrane region" description="Helical" evidence="6">
    <location>
        <begin position="431"/>
        <end position="454"/>
    </location>
</feature>
<dbReference type="InterPro" id="IPR004680">
    <property type="entry name" value="Cit_transptr-like_dom"/>
</dbReference>
<dbReference type="InterPro" id="IPR014738">
    <property type="entry name" value="Citrate_transporter"/>
</dbReference>
<feature type="transmembrane region" description="Helical" evidence="6">
    <location>
        <begin position="355"/>
        <end position="375"/>
    </location>
</feature>
<evidence type="ECO:0000256" key="2">
    <source>
        <dbReference type="ARBA" id="ARBA00022448"/>
    </source>
</evidence>
<evidence type="ECO:0000256" key="4">
    <source>
        <dbReference type="ARBA" id="ARBA00022989"/>
    </source>
</evidence>
<evidence type="ECO:0000259" key="7">
    <source>
        <dbReference type="Pfam" id="PF03600"/>
    </source>
</evidence>
<evidence type="ECO:0000256" key="6">
    <source>
        <dbReference type="SAM" id="Phobius"/>
    </source>
</evidence>
<protein>
    <submittedName>
        <fullName evidence="8">Citrate:proton symporter</fullName>
    </submittedName>
</protein>
<comment type="caution">
    <text evidence="8">The sequence shown here is derived from an EMBL/GenBank/DDBJ whole genome shotgun (WGS) entry which is preliminary data.</text>
</comment>
<keyword evidence="5 6" id="KW-0472">Membrane</keyword>
<comment type="subcellular location">
    <subcellularLocation>
        <location evidence="1">Membrane</location>
        <topology evidence="1">Multi-pass membrane protein</topology>
    </subcellularLocation>
</comment>
<feature type="transmembrane region" description="Helical" evidence="6">
    <location>
        <begin position="310"/>
        <end position="343"/>
    </location>
</feature>
<gene>
    <name evidence="8" type="ORF">K9V48_03775</name>
</gene>
<organism evidence="8 9">
    <name type="scientific">Metabacillus rhizolycopersici</name>
    <dbReference type="NCBI Taxonomy" id="2875709"/>
    <lineage>
        <taxon>Bacteria</taxon>
        <taxon>Bacillati</taxon>
        <taxon>Bacillota</taxon>
        <taxon>Bacilli</taxon>
        <taxon>Bacillales</taxon>
        <taxon>Bacillaceae</taxon>
        <taxon>Metabacillus</taxon>
    </lineage>
</organism>
<keyword evidence="2" id="KW-0813">Transport</keyword>
<keyword evidence="3 6" id="KW-0812">Transmembrane</keyword>
<dbReference type="Proteomes" id="UP001165287">
    <property type="component" value="Unassembled WGS sequence"/>
</dbReference>
<evidence type="ECO:0000313" key="8">
    <source>
        <dbReference type="EMBL" id="MBZ5749383.1"/>
    </source>
</evidence>
<evidence type="ECO:0000256" key="5">
    <source>
        <dbReference type="ARBA" id="ARBA00023136"/>
    </source>
</evidence>
<evidence type="ECO:0000313" key="9">
    <source>
        <dbReference type="Proteomes" id="UP001165287"/>
    </source>
</evidence>
<reference evidence="8" key="1">
    <citation type="submission" date="2024-05" db="EMBL/GenBank/DDBJ databases">
        <title>Metabacillus sp. nov., isolated from the rhizosphere soil of tomato plants.</title>
        <authorList>
            <person name="Ma R."/>
        </authorList>
    </citation>
    <scope>NUCLEOTIDE SEQUENCE</scope>
    <source>
        <strain evidence="8">DBTR6</strain>
    </source>
</reference>
<feature type="transmembrane region" description="Helical" evidence="6">
    <location>
        <begin position="72"/>
        <end position="96"/>
    </location>
</feature>
<keyword evidence="4 6" id="KW-1133">Transmembrane helix</keyword>
<dbReference type="EMBL" id="JAIQUM010000005">
    <property type="protein sequence ID" value="MBZ5749383.1"/>
    <property type="molecule type" value="Genomic_DNA"/>
</dbReference>
<feature type="transmembrane region" description="Helical" evidence="6">
    <location>
        <begin position="259"/>
        <end position="290"/>
    </location>
</feature>
<feature type="transmembrane region" description="Helical" evidence="6">
    <location>
        <begin position="395"/>
        <end position="419"/>
    </location>
</feature>
<feature type="transmembrane region" description="Helical" evidence="6">
    <location>
        <begin position="116"/>
        <end position="146"/>
    </location>
</feature>
<keyword evidence="9" id="KW-1185">Reference proteome</keyword>
<feature type="transmembrane region" description="Helical" evidence="6">
    <location>
        <begin position="190"/>
        <end position="212"/>
    </location>
</feature>
<dbReference type="RefSeq" id="WP_224137067.1">
    <property type="nucleotide sequence ID" value="NZ_JAIQUM010000005.1"/>
</dbReference>
<feature type="transmembrane region" description="Helical" evidence="6">
    <location>
        <begin position="27"/>
        <end position="51"/>
    </location>
</feature>
<dbReference type="Pfam" id="PF03600">
    <property type="entry name" value="CitMHS"/>
    <property type="match status" value="1"/>
</dbReference>
<feature type="transmembrane region" description="Helical" evidence="6">
    <location>
        <begin position="153"/>
        <end position="170"/>
    </location>
</feature>
<sequence length="455" mass="48861">MLTFLALLMIIVFIVLLSKNKLSVFGALTIVPFVFGAIATFVTGASFLDLFEWIKEGILFSVDEETGTVSTGVISPAIVILFAVLYFGVMLNVGLFDPLCEFFIKKAKGDPLKVTMATVLTATVVTMNGDTTTTIIICVAAFLHLYKQMNIKLIYLAIIIVTPIGIFNQLPWGGPTIAASTAMGVSISELFANLLPGMLVAEVFAISMAYFIGIKERKRLNFDPKTAKDISPEQMESMLNAIRLKDPELKRPKLYAFNLILTLVILVMLVMDVAHGGVLFGIGAAIALTVNYKSSSLINERLDDLAADSLAPALATLAAGVFSGVLAGSGMATALATSITAIIPDSLGSHMAPIYALIAVPAITFLPQDAFYFGIAGVMSDVMGQYGISANEAAVASMVGQAFRLISPVIPALYMLVASTETNFIDFQKKYIFYAWPIVFIYLAVYILTGALPIY</sequence>
<proteinExistence type="predicted"/>
<dbReference type="NCBIfam" id="TIGR00784">
    <property type="entry name" value="citMHS"/>
    <property type="match status" value="1"/>
</dbReference>
<name>A0ABS7UM40_9BACI</name>